<comment type="caution">
    <text evidence="2">The sequence shown here is derived from an EMBL/GenBank/DDBJ whole genome shotgun (WGS) entry which is preliminary data.</text>
</comment>
<dbReference type="Proteomes" id="UP000298468">
    <property type="component" value="Unassembled WGS sequence"/>
</dbReference>
<proteinExistence type="predicted"/>
<dbReference type="EMBL" id="SOHM01000037">
    <property type="protein sequence ID" value="TFD85082.1"/>
    <property type="molecule type" value="Genomic_DNA"/>
</dbReference>
<organism evidence="2 3">
    <name type="scientific">Cryobacterium lactosi</name>
    <dbReference type="NCBI Taxonomy" id="1259202"/>
    <lineage>
        <taxon>Bacteria</taxon>
        <taxon>Bacillati</taxon>
        <taxon>Actinomycetota</taxon>
        <taxon>Actinomycetes</taxon>
        <taxon>Micrococcales</taxon>
        <taxon>Microbacteriaceae</taxon>
        <taxon>Cryobacterium</taxon>
    </lineage>
</organism>
<evidence type="ECO:0000256" key="1">
    <source>
        <dbReference type="SAM" id="Phobius"/>
    </source>
</evidence>
<dbReference type="OrthoDB" id="4303577at2"/>
<keyword evidence="1" id="KW-0812">Transmembrane</keyword>
<keyword evidence="1" id="KW-0472">Membrane</keyword>
<feature type="transmembrane region" description="Helical" evidence="1">
    <location>
        <begin position="54"/>
        <end position="77"/>
    </location>
</feature>
<feature type="transmembrane region" description="Helical" evidence="1">
    <location>
        <begin position="89"/>
        <end position="113"/>
    </location>
</feature>
<feature type="transmembrane region" description="Helical" evidence="1">
    <location>
        <begin position="177"/>
        <end position="195"/>
    </location>
</feature>
<keyword evidence="3" id="KW-1185">Reference proteome</keyword>
<dbReference type="AlphaFoldDB" id="A0A4R9BI03"/>
<feature type="transmembrane region" description="Helical" evidence="1">
    <location>
        <begin position="207"/>
        <end position="226"/>
    </location>
</feature>
<evidence type="ECO:0000313" key="3">
    <source>
        <dbReference type="Proteomes" id="UP000298468"/>
    </source>
</evidence>
<gene>
    <name evidence="2" type="ORF">E3T61_18325</name>
</gene>
<feature type="transmembrane region" description="Helical" evidence="1">
    <location>
        <begin position="125"/>
        <end position="144"/>
    </location>
</feature>
<keyword evidence="1" id="KW-1133">Transmembrane helix</keyword>
<dbReference type="RefSeq" id="WP_134642291.1">
    <property type="nucleotide sequence ID" value="NZ_SOHM01000037.1"/>
</dbReference>
<evidence type="ECO:0008006" key="4">
    <source>
        <dbReference type="Google" id="ProtNLM"/>
    </source>
</evidence>
<name>A0A4R9BI03_9MICO</name>
<evidence type="ECO:0000313" key="2">
    <source>
        <dbReference type="EMBL" id="TFD85082.1"/>
    </source>
</evidence>
<feature type="transmembrane region" description="Helical" evidence="1">
    <location>
        <begin position="12"/>
        <end position="34"/>
    </location>
</feature>
<protein>
    <recommendedName>
        <fullName evidence="4">DUF1648 domain-containing protein</fullName>
    </recommendedName>
</protein>
<reference evidence="2 3" key="1">
    <citation type="submission" date="2019-03" db="EMBL/GenBank/DDBJ databases">
        <title>Genomics of glacier-inhabiting Cryobacterium strains.</title>
        <authorList>
            <person name="Liu Q."/>
            <person name="Xin Y.-H."/>
        </authorList>
    </citation>
    <scope>NUCLEOTIDE SEQUENCE [LARGE SCALE GENOMIC DNA]</scope>
    <source>
        <strain evidence="2 3">Sr59</strain>
    </source>
</reference>
<sequence length="321" mass="33600">MSASERHRSLRNVLAGTLLLVPFLVIVATGLMWVNQLPSTVPTQWSGDQVVSTQPTILLFGITASTALVCGLIGFLTGLTPVAQDDSRFGYLITGLLSGGAAGGWTICAALAVSTQPDSEPVIGGWGLLLLGSFAYGLLPYFVARKPTPIQEVEPHEQMTFAPHESAAFSTIMKAPLFAFIAIIILVVGGASLWIPLVGKEPTLTDILTSALLVVVTAAAASFSRVRVTADKRGLRVSPAAAPFLAKKIELTNISDVRAEIIAPGAWGGWGYRIMPGRSAVVIRAGEGIVLTLNNGKEFALTVDDAASLAALLQGLSSSRP</sequence>
<accession>A0A4R9BI03</accession>